<feature type="active site" evidence="10">
    <location>
        <position position="133"/>
    </location>
</feature>
<keyword evidence="14" id="KW-1185">Reference proteome</keyword>
<dbReference type="Pfam" id="PF08544">
    <property type="entry name" value="GHMP_kinases_C"/>
    <property type="match status" value="1"/>
</dbReference>
<reference evidence="13 14" key="1">
    <citation type="submission" date="2022-11" db="EMBL/GenBank/DDBJ databases">
        <title>Host association and intracellularity evolved multiple times independently in the Rickettsiales.</title>
        <authorList>
            <person name="Castelli M."/>
            <person name="Nardi T."/>
            <person name="Gammuto L."/>
            <person name="Bellinzona G."/>
            <person name="Sabaneyeva E."/>
            <person name="Potekhin A."/>
            <person name="Serra V."/>
            <person name="Petroni G."/>
            <person name="Sassera D."/>
        </authorList>
    </citation>
    <scope>NUCLEOTIDE SEQUENCE [LARGE SCALE GENOMIC DNA]</scope>
    <source>
        <strain evidence="13 14">NDG2</strain>
    </source>
</reference>
<evidence type="ECO:0000259" key="11">
    <source>
        <dbReference type="Pfam" id="PF00288"/>
    </source>
</evidence>
<dbReference type="Pfam" id="PF00288">
    <property type="entry name" value="GHMP_kinases_N"/>
    <property type="match status" value="1"/>
</dbReference>
<dbReference type="PANTHER" id="PTHR43527">
    <property type="entry name" value="4-DIPHOSPHOCYTIDYL-2-C-METHYL-D-ERYTHRITOL KINASE, CHLOROPLASTIC"/>
    <property type="match status" value="1"/>
</dbReference>
<keyword evidence="5 10" id="KW-0547">Nucleotide-binding</keyword>
<dbReference type="Gene3D" id="3.30.70.890">
    <property type="entry name" value="GHMP kinase, C-terminal domain"/>
    <property type="match status" value="1"/>
</dbReference>
<dbReference type="EMBL" id="CP110820">
    <property type="protein sequence ID" value="WPX97314.1"/>
    <property type="molecule type" value="Genomic_DNA"/>
</dbReference>
<feature type="active site" evidence="10">
    <location>
        <position position="9"/>
    </location>
</feature>
<organism evidence="13 14">
    <name type="scientific">Candidatus Bandiella euplotis</name>
    <dbReference type="NCBI Taxonomy" id="1664265"/>
    <lineage>
        <taxon>Bacteria</taxon>
        <taxon>Pseudomonadati</taxon>
        <taxon>Pseudomonadota</taxon>
        <taxon>Alphaproteobacteria</taxon>
        <taxon>Rickettsiales</taxon>
        <taxon>Candidatus Midichloriaceae</taxon>
        <taxon>Candidatus Bandiella</taxon>
    </lineage>
</organism>
<keyword evidence="6 10" id="KW-0418">Kinase</keyword>
<dbReference type="SUPFAM" id="SSF55060">
    <property type="entry name" value="GHMP Kinase, C-terminal domain"/>
    <property type="match status" value="1"/>
</dbReference>
<dbReference type="InterPro" id="IPR004424">
    <property type="entry name" value="IspE"/>
</dbReference>
<evidence type="ECO:0000256" key="10">
    <source>
        <dbReference type="HAMAP-Rule" id="MF_00061"/>
    </source>
</evidence>
<evidence type="ECO:0000256" key="7">
    <source>
        <dbReference type="ARBA" id="ARBA00022840"/>
    </source>
</evidence>
<evidence type="ECO:0000313" key="13">
    <source>
        <dbReference type="EMBL" id="WPX97314.1"/>
    </source>
</evidence>
<evidence type="ECO:0000313" key="14">
    <source>
        <dbReference type="Proteomes" id="UP001327219"/>
    </source>
</evidence>
<name>A0ABZ0UME8_9RICK</name>
<keyword evidence="7 10" id="KW-0067">ATP-binding</keyword>
<dbReference type="EC" id="2.7.1.148" evidence="2 10"/>
<evidence type="ECO:0000256" key="9">
    <source>
        <dbReference type="ARBA" id="ARBA00032554"/>
    </source>
</evidence>
<evidence type="ECO:0000256" key="4">
    <source>
        <dbReference type="ARBA" id="ARBA00022679"/>
    </source>
</evidence>
<dbReference type="InterPro" id="IPR036554">
    <property type="entry name" value="GHMP_kinase_C_sf"/>
</dbReference>
<dbReference type="Proteomes" id="UP001327219">
    <property type="component" value="Chromosome"/>
</dbReference>
<comment type="function">
    <text evidence="10">Catalyzes the phosphorylation of the position 2 hydroxy group of 4-diphosphocytidyl-2C-methyl-D-erythritol.</text>
</comment>
<gene>
    <name evidence="10" type="primary">ispE</name>
    <name evidence="13" type="ORF">Bandiella_01463</name>
</gene>
<dbReference type="HAMAP" id="MF_00061">
    <property type="entry name" value="IspE"/>
    <property type="match status" value="1"/>
</dbReference>
<dbReference type="InterPro" id="IPR013750">
    <property type="entry name" value="GHMP_kinase_C_dom"/>
</dbReference>
<keyword evidence="4 10" id="KW-0808">Transferase</keyword>
<evidence type="ECO:0000259" key="12">
    <source>
        <dbReference type="Pfam" id="PF08544"/>
    </source>
</evidence>
<feature type="binding site" evidence="10">
    <location>
        <begin position="90"/>
        <end position="100"/>
    </location>
    <ligand>
        <name>ATP</name>
        <dbReference type="ChEBI" id="CHEBI:30616"/>
    </ligand>
</feature>
<comment type="pathway">
    <text evidence="10">Isoprenoid biosynthesis; isopentenyl diphosphate biosynthesis via DXP pathway; isopentenyl diphosphate from 1-deoxy-D-xylulose 5-phosphate: step 3/6.</text>
</comment>
<dbReference type="Gene3D" id="3.30.230.10">
    <property type="match status" value="1"/>
</dbReference>
<feature type="domain" description="GHMP kinase C-terminal" evidence="12">
    <location>
        <begin position="207"/>
        <end position="266"/>
    </location>
</feature>
<dbReference type="InterPro" id="IPR020568">
    <property type="entry name" value="Ribosomal_Su5_D2-typ_SF"/>
</dbReference>
<comment type="catalytic activity">
    <reaction evidence="10">
        <text>4-CDP-2-C-methyl-D-erythritol + ATP = 4-CDP-2-C-methyl-D-erythritol 2-phosphate + ADP + H(+)</text>
        <dbReference type="Rhea" id="RHEA:18437"/>
        <dbReference type="ChEBI" id="CHEBI:15378"/>
        <dbReference type="ChEBI" id="CHEBI:30616"/>
        <dbReference type="ChEBI" id="CHEBI:57823"/>
        <dbReference type="ChEBI" id="CHEBI:57919"/>
        <dbReference type="ChEBI" id="CHEBI:456216"/>
        <dbReference type="EC" id="2.7.1.148"/>
    </reaction>
</comment>
<dbReference type="InterPro" id="IPR014721">
    <property type="entry name" value="Ribsml_uS5_D2-typ_fold_subgr"/>
</dbReference>
<evidence type="ECO:0000256" key="1">
    <source>
        <dbReference type="ARBA" id="ARBA00009684"/>
    </source>
</evidence>
<keyword evidence="8 10" id="KW-0414">Isoprene biosynthesis</keyword>
<evidence type="ECO:0000256" key="3">
    <source>
        <dbReference type="ARBA" id="ARBA00017473"/>
    </source>
</evidence>
<protein>
    <recommendedName>
        <fullName evidence="3 10">4-diphosphocytidyl-2-C-methyl-D-erythritol kinase</fullName>
        <shortName evidence="10">CMK</shortName>
        <ecNumber evidence="2 10">2.7.1.148</ecNumber>
    </recommendedName>
    <alternativeName>
        <fullName evidence="9 10">4-(cytidine-5'-diphospho)-2-C-methyl-D-erythritol kinase</fullName>
    </alternativeName>
</protein>
<evidence type="ECO:0000256" key="6">
    <source>
        <dbReference type="ARBA" id="ARBA00022777"/>
    </source>
</evidence>
<dbReference type="NCBIfam" id="TIGR00154">
    <property type="entry name" value="ispE"/>
    <property type="match status" value="1"/>
</dbReference>
<dbReference type="NCBIfam" id="NF011202">
    <property type="entry name" value="PRK14608.1"/>
    <property type="match status" value="1"/>
</dbReference>
<dbReference type="SUPFAM" id="SSF54211">
    <property type="entry name" value="Ribosomal protein S5 domain 2-like"/>
    <property type="match status" value="1"/>
</dbReference>
<feature type="domain" description="GHMP kinase N-terminal" evidence="11">
    <location>
        <begin position="62"/>
        <end position="139"/>
    </location>
</feature>
<accession>A0ABZ0UME8</accession>
<dbReference type="InterPro" id="IPR006204">
    <property type="entry name" value="GHMP_kinase_N_dom"/>
</dbReference>
<dbReference type="GO" id="GO:0016301">
    <property type="term" value="F:kinase activity"/>
    <property type="evidence" value="ECO:0007669"/>
    <property type="project" value="UniProtKB-KW"/>
</dbReference>
<dbReference type="PANTHER" id="PTHR43527:SF2">
    <property type="entry name" value="4-DIPHOSPHOCYTIDYL-2-C-METHYL-D-ERYTHRITOL KINASE, CHLOROPLASTIC"/>
    <property type="match status" value="1"/>
</dbReference>
<evidence type="ECO:0000256" key="2">
    <source>
        <dbReference type="ARBA" id="ARBA00012052"/>
    </source>
</evidence>
<dbReference type="RefSeq" id="WP_323732860.1">
    <property type="nucleotide sequence ID" value="NZ_CP110820.1"/>
</dbReference>
<evidence type="ECO:0000256" key="5">
    <source>
        <dbReference type="ARBA" id="ARBA00022741"/>
    </source>
</evidence>
<proteinExistence type="inferred from homology"/>
<sequence>MLCTKSYAKVNLFLNVVGKNLNGYHDVQSHFLRLKLHDIVYVSLSDTLRCSVEGAKISAEGNIALKAAQYLQKTHNVLQGADIRIIKNIPVAAGLGGGSSNAAAVLKLLTKLWGLKELKKNVLGEIAFKIGADVPFFISNYQSSFVEGVGDILTPKKLGIKFYILLVNPKINILSKEAYAHILTDAFSPNIICNTQPIINEIFHGKNDLEPHIKKHYPVIDKLLKTIQQQQNCIVSRMSGSGSTCFGIFDKKTDVLSAAENMSRKHPDYWFYNQLVLI</sequence>
<evidence type="ECO:0000256" key="8">
    <source>
        <dbReference type="ARBA" id="ARBA00023229"/>
    </source>
</evidence>
<comment type="similarity">
    <text evidence="1 10">Belongs to the GHMP kinase family. IspE subfamily.</text>
</comment>
<dbReference type="PIRSF" id="PIRSF010376">
    <property type="entry name" value="IspE"/>
    <property type="match status" value="1"/>
</dbReference>